<dbReference type="KEGG" id="cgz:M787_004050"/>
<dbReference type="InterPro" id="IPR054556">
    <property type="entry name" value="T3SS_CopN_C"/>
</dbReference>
<dbReference type="InterPro" id="IPR013401">
    <property type="entry name" value="T3SS_LcrE"/>
</dbReference>
<feature type="compositionally biased region" description="Basic and acidic residues" evidence="1">
    <location>
        <begin position="81"/>
        <end position="101"/>
    </location>
</feature>
<proteinExistence type="predicted"/>
<dbReference type="STRING" id="1143323.M787_004050"/>
<organism evidence="4 5">
    <name type="scientific">Chlamydia gallinacea 08-1274/3</name>
    <dbReference type="NCBI Taxonomy" id="1143323"/>
    <lineage>
        <taxon>Bacteria</taxon>
        <taxon>Pseudomonadati</taxon>
        <taxon>Chlamydiota</taxon>
        <taxon>Chlamydiia</taxon>
        <taxon>Chlamydiales</taxon>
        <taxon>Chlamydiaceae</taxon>
        <taxon>Chlamydia/Chlamydophila group</taxon>
        <taxon>Chlamydia</taxon>
    </lineage>
</organism>
<sequence length="399" mass="43295">MAASGGAGGLGRANAVDVAQVQQAAATADAKEIIATQEQSSISLIKDNQDVSNPAAATRTKKKEEKFQTLESRRKGGAAQTEKKSEATEEKSDADLADKYTENNSEISAGDLRSIRDSLKNDASEDDILSLLQSKFSDPALQSIALDYLIQTTPNAQGALKDTLVRAQQRHTQQNHQAVVGGKNILFASQEYASALNVSAPSLRSLYLEVTSNFHTCDSLLQMLQSRYNYEEMATVSSFLLKGMSADLKSEGASIEPAKLQVLMTETRNLQAVISGYDFFQIKLPTLTASLKAEGVSLPEDLTFQKVGDTFFSLIGDKFPTASKMERAVRGLVGDDVDAVSSILNLFFTAIRGTSPRLFSSADKRQQLATMLANALDSVNINNENYPKPTDFPKPYPWS</sequence>
<name>A0A173DZZ4_9CHLA</name>
<dbReference type="OrthoDB" id="19051at2"/>
<feature type="region of interest" description="Disordered" evidence="1">
    <location>
        <begin position="38"/>
        <end position="102"/>
    </location>
</feature>
<accession>A0A173DZZ4</accession>
<dbReference type="NCBIfam" id="TIGR02568">
    <property type="entry name" value="LcrE"/>
    <property type="match status" value="1"/>
</dbReference>
<dbReference type="GeneID" id="81478477"/>
<feature type="domain" description="T3SS low calcium response E C-terminal helical" evidence="3">
    <location>
        <begin position="279"/>
        <end position="377"/>
    </location>
</feature>
<protein>
    <submittedName>
        <fullName evidence="4">CopN protein</fullName>
    </submittedName>
</protein>
<dbReference type="EMBL" id="CP015840">
    <property type="protein sequence ID" value="ANG66481.1"/>
    <property type="molecule type" value="Genomic_DNA"/>
</dbReference>
<evidence type="ECO:0000256" key="1">
    <source>
        <dbReference type="SAM" id="MobiDB-lite"/>
    </source>
</evidence>
<evidence type="ECO:0000313" key="5">
    <source>
        <dbReference type="Proteomes" id="UP000019147"/>
    </source>
</evidence>
<dbReference type="InterPro" id="IPR010812">
    <property type="entry name" value="HrpJ-like"/>
</dbReference>
<dbReference type="SUPFAM" id="SSF140591">
    <property type="entry name" value="Type III secretion system domain"/>
    <property type="match status" value="1"/>
</dbReference>
<dbReference type="AlphaFoldDB" id="A0A173DZZ4"/>
<reference evidence="4 5" key="1">
    <citation type="journal article" date="2014" name="Syst. Appl. Microbiol.">
        <title>Evidence for the existence of two new members of the family Chlamydiaceae and proposal of Chlamydia avium sp. nov. and Chlamydia gallinacea sp. nov.</title>
        <authorList>
            <person name="Sachse K."/>
            <person name="Laroucau K."/>
            <person name="Riege K."/>
            <person name="Wehner S."/>
            <person name="Dilcher M."/>
            <person name="Creasy H.H."/>
            <person name="Weidmann M."/>
            <person name="Myers G."/>
            <person name="Vorimore F."/>
            <person name="Vicari N."/>
            <person name="Magnino S."/>
            <person name="Liebler-Tenorio E."/>
            <person name="Ruettger A."/>
            <person name="Bavoil P.M."/>
            <person name="Hufert F.T."/>
            <person name="Rossello-Mora R."/>
            <person name="Marz M."/>
        </authorList>
    </citation>
    <scope>NUCLEOTIDE SEQUENCE [LARGE SCALE GENOMIC DNA]</scope>
    <source>
        <strain evidence="4 5">08-1274/3</strain>
    </source>
</reference>
<feature type="compositionally biased region" description="Basic and acidic residues" evidence="1">
    <location>
        <begin position="62"/>
        <end position="74"/>
    </location>
</feature>
<dbReference type="Pfam" id="PF22342">
    <property type="entry name" value="T3SS_CopN_3rd"/>
    <property type="match status" value="1"/>
</dbReference>
<dbReference type="GO" id="GO:0030254">
    <property type="term" value="P:protein secretion by the type III secretion system"/>
    <property type="evidence" value="ECO:0007669"/>
    <property type="project" value="InterPro"/>
</dbReference>
<dbReference type="GO" id="GO:0019867">
    <property type="term" value="C:outer membrane"/>
    <property type="evidence" value="ECO:0007669"/>
    <property type="project" value="InterPro"/>
</dbReference>
<dbReference type="eggNOG" id="ENOG502ZBCA">
    <property type="taxonomic scope" value="Bacteria"/>
</dbReference>
<dbReference type="Pfam" id="PF07201">
    <property type="entry name" value="HrpJ"/>
    <property type="match status" value="1"/>
</dbReference>
<dbReference type="GO" id="GO:0050709">
    <property type="term" value="P:negative regulation of protein secretion"/>
    <property type="evidence" value="ECO:0007669"/>
    <property type="project" value="InterPro"/>
</dbReference>
<evidence type="ECO:0000259" key="3">
    <source>
        <dbReference type="Pfam" id="PF22342"/>
    </source>
</evidence>
<gene>
    <name evidence="4" type="ORF">M787_004050</name>
</gene>
<dbReference type="Gene3D" id="1.10.150.630">
    <property type="match status" value="1"/>
</dbReference>
<feature type="domain" description="Hypersensitivity response secretion-like HrpJ" evidence="2">
    <location>
        <begin position="60"/>
        <end position="228"/>
    </location>
</feature>
<dbReference type="Proteomes" id="UP000019147">
    <property type="component" value="Chromosome"/>
</dbReference>
<evidence type="ECO:0000313" key="4">
    <source>
        <dbReference type="EMBL" id="ANG66481.1"/>
    </source>
</evidence>
<dbReference type="GO" id="GO:0009986">
    <property type="term" value="C:cell surface"/>
    <property type="evidence" value="ECO:0007669"/>
    <property type="project" value="InterPro"/>
</dbReference>
<evidence type="ECO:0000259" key="2">
    <source>
        <dbReference type="Pfam" id="PF07201"/>
    </source>
</evidence>
<dbReference type="RefSeq" id="WP_021828300.1">
    <property type="nucleotide sequence ID" value="NZ_CP015840.1"/>
</dbReference>